<evidence type="ECO:0000256" key="10">
    <source>
        <dbReference type="ARBA" id="ARBA00022989"/>
    </source>
</evidence>
<dbReference type="STRING" id="555875.SAMN04488124_1297"/>
<feature type="region of interest" description="Disordered" evidence="13">
    <location>
        <begin position="983"/>
        <end position="1038"/>
    </location>
</feature>
<dbReference type="OrthoDB" id="325633at2157"/>
<dbReference type="InterPro" id="IPR026452">
    <property type="entry name" value="Surf_glycop_sig_pep"/>
</dbReference>
<evidence type="ECO:0000256" key="6">
    <source>
        <dbReference type="ARBA" id="ARBA00022525"/>
    </source>
</evidence>
<evidence type="ECO:0000256" key="12">
    <source>
        <dbReference type="ARBA" id="ARBA00023180"/>
    </source>
</evidence>
<name>A0A1I6GNA0_9EURY</name>
<evidence type="ECO:0000256" key="3">
    <source>
        <dbReference type="ARBA" id="ARBA00009327"/>
    </source>
</evidence>
<evidence type="ECO:0000256" key="5">
    <source>
        <dbReference type="ARBA" id="ARBA00022512"/>
    </source>
</evidence>
<dbReference type="NCBIfam" id="TIGR04126">
    <property type="entry name" value="PGF_CTERM"/>
    <property type="match status" value="1"/>
</dbReference>
<dbReference type="NCBIfam" id="NF045517">
    <property type="entry name" value="halo_surf_dom"/>
    <property type="match status" value="1"/>
</dbReference>
<keyword evidence="18" id="KW-1185">Reference proteome</keyword>
<keyword evidence="10 14" id="KW-1133">Transmembrane helix</keyword>
<dbReference type="AlphaFoldDB" id="A0A1I6GNA0"/>
<evidence type="ECO:0000313" key="18">
    <source>
        <dbReference type="Proteomes" id="UP000243250"/>
    </source>
</evidence>
<feature type="domain" description="DUF7827" evidence="16">
    <location>
        <begin position="589"/>
        <end position="711"/>
    </location>
</feature>
<comment type="subcellular location">
    <subcellularLocation>
        <location evidence="1">Cell membrane</location>
    </subcellularLocation>
    <subcellularLocation>
        <location evidence="2">Secreted</location>
        <location evidence="2">Cell wall</location>
        <location evidence="2">S-layer</location>
    </subcellularLocation>
</comment>
<reference evidence="18" key="1">
    <citation type="submission" date="2016-10" db="EMBL/GenBank/DDBJ databases">
        <authorList>
            <person name="Varghese N."/>
            <person name="Submissions S."/>
        </authorList>
    </citation>
    <scope>NUCLEOTIDE SEQUENCE [LARGE SCALE GENOMIC DNA]</scope>
    <source>
        <strain evidence="18">CGMCC 1.8711</strain>
    </source>
</reference>
<evidence type="ECO:0000259" key="15">
    <source>
        <dbReference type="Pfam" id="PF18204"/>
    </source>
</evidence>
<dbReference type="Pfam" id="PF18204">
    <property type="entry name" value="PGF-CTERM"/>
    <property type="match status" value="1"/>
</dbReference>
<evidence type="ECO:0000256" key="2">
    <source>
        <dbReference type="ARBA" id="ARBA00004237"/>
    </source>
</evidence>
<gene>
    <name evidence="17" type="ORF">SAMN04488124_1297</name>
</gene>
<feature type="compositionally biased region" description="Low complexity" evidence="13">
    <location>
        <begin position="984"/>
        <end position="1038"/>
    </location>
</feature>
<evidence type="ECO:0000256" key="13">
    <source>
        <dbReference type="SAM" id="MobiDB-lite"/>
    </source>
</evidence>
<keyword evidence="6" id="KW-0964">Secreted</keyword>
<proteinExistence type="inferred from homology"/>
<feature type="transmembrane region" description="Helical" evidence="14">
    <location>
        <begin position="1041"/>
        <end position="1059"/>
    </location>
</feature>
<protein>
    <submittedName>
        <fullName evidence="17">PGF-CTERM protein/surface glycoprotein</fullName>
    </submittedName>
</protein>
<feature type="compositionally biased region" description="Acidic residues" evidence="13">
    <location>
        <begin position="678"/>
        <end position="695"/>
    </location>
</feature>
<dbReference type="GO" id="GO:0005886">
    <property type="term" value="C:plasma membrane"/>
    <property type="evidence" value="ECO:0007669"/>
    <property type="project" value="UniProtKB-SubCell"/>
</dbReference>
<keyword evidence="12" id="KW-0325">Glycoprotein</keyword>
<evidence type="ECO:0000313" key="17">
    <source>
        <dbReference type="EMBL" id="SFR43599.1"/>
    </source>
</evidence>
<dbReference type="EMBL" id="FOYS01000002">
    <property type="protein sequence ID" value="SFR43599.1"/>
    <property type="molecule type" value="Genomic_DNA"/>
</dbReference>
<feature type="region of interest" description="Disordered" evidence="13">
    <location>
        <begin position="665"/>
        <end position="695"/>
    </location>
</feature>
<dbReference type="InterPro" id="IPR057149">
    <property type="entry name" value="DUF7827"/>
</dbReference>
<evidence type="ECO:0000256" key="9">
    <source>
        <dbReference type="ARBA" id="ARBA00022729"/>
    </source>
</evidence>
<feature type="domain" description="PGF-CTERM archaeal protein-sorting signal" evidence="15">
    <location>
        <begin position="1039"/>
        <end position="1061"/>
    </location>
</feature>
<evidence type="ECO:0000256" key="14">
    <source>
        <dbReference type="SAM" id="Phobius"/>
    </source>
</evidence>
<evidence type="ECO:0000259" key="16">
    <source>
        <dbReference type="Pfam" id="PF25162"/>
    </source>
</evidence>
<dbReference type="Pfam" id="PF25162">
    <property type="entry name" value="DUF7827"/>
    <property type="match status" value="1"/>
</dbReference>
<dbReference type="NCBIfam" id="TIGR04207">
    <property type="entry name" value="halo_sig_pep"/>
    <property type="match status" value="1"/>
</dbReference>
<keyword evidence="5" id="KW-0134">Cell wall</keyword>
<sequence>MTQHTHGLRALLLSALLVTSVVATSVAFSGAAAAVAGTVTPVESEVGIGDDANFTVEDDDEAPTEIAYFSTSDPVRNVSDTRTGDGTTTTFALDTGPVVDDDVDESLLDEVSVTVNGSAATVTGVDPYANEVTLQTAPETDATVEFTYTIAPEAQDITPTASGINVTIGTAESDSNTGNDVLQVADGDTITALYWDPSEGLYQSATVDVGANAAPTANDDTATVNVSESVVVPVLDNDDDADGTLNDSSVAVVTDPTDGTTTVHANGSITYTHTGDDPTTDSFTYEVADDDGAVSNEATVDVTVQTPGPDEDAPEYLESVHYDADRGDDETELELSFSEPVQNLDDARVYVDDRPRGTLDDFASSLTNDGGRYVATIDSDQVETGEIRIRLTTDVTDAAGNELQNAGNKTVVVAPVTVSAARTDVNAYVGSNVAVVADADETPVEVTDGNFFRSGSTGENSRVYVFSTADRDPDTYDVTIGSGAGEVDAEIVLRELGLDVDVDDRNVTTRDEITGLISANAGSRPILLELRDDDGDVVDGGVLCAELDGQAEYEFTFDAESLDLDPGEYTVTVVDNQSGVDAESSVVTVTEAGVGTADIAGDGISTDERGDVASIPIEIENTDTATVTIGSSDMGFVTNVTVEDDGDGRVDLLFNTYAVTDLEGELSNDERDAVFSTEDADDEVESADVDEDNSVGDLLDSAEYELEVQSGTGSDPDDSQGVGTLVLRERETKSLGSWTAASQTTLDDAEDVYAAIENDNLTQADEIAFGDLIVHRIEASGLEGALEAEDSDATDAFFELEDDGTLQFTVEQAEAGPNREPFELVLDGSDSDVVADPANDTYFVVVDTDDVETTGNDLDAGEELTANFTVPEDTPLADDRQTVETAYELVEAEHVVEEPIEVSATTGQTIRGETNVAPGTRLDVRIRSSGDTRPRFLKTATAYVAENGSFQSTFDFSEERVNDTFEMTVRGGAAPSITAEGVVADDGQTPTPTDTVTPTDTETETDTSTATPTDTQTPTATPTDTETETATPTLTPVGTPGFGVVAAVVALLAAALLAGRRD</sequence>
<evidence type="ECO:0000256" key="1">
    <source>
        <dbReference type="ARBA" id="ARBA00004236"/>
    </source>
</evidence>
<evidence type="ECO:0000256" key="8">
    <source>
        <dbReference type="ARBA" id="ARBA00022692"/>
    </source>
</evidence>
<comment type="similarity">
    <text evidence="3">Belongs to the halobacterial S-layer protein family.</text>
</comment>
<dbReference type="Pfam" id="PF17963">
    <property type="entry name" value="Big_9"/>
    <property type="match status" value="1"/>
</dbReference>
<keyword evidence="7" id="KW-0701">S-layer</keyword>
<dbReference type="Proteomes" id="UP000243250">
    <property type="component" value="Unassembled WGS sequence"/>
</dbReference>
<keyword evidence="11 14" id="KW-0472">Membrane</keyword>
<dbReference type="InterPro" id="IPR026371">
    <property type="entry name" value="PGF_CTERM"/>
</dbReference>
<accession>A0A1I6GNA0</accession>
<evidence type="ECO:0000256" key="11">
    <source>
        <dbReference type="ARBA" id="ARBA00023136"/>
    </source>
</evidence>
<dbReference type="GO" id="GO:0030115">
    <property type="term" value="C:S-layer"/>
    <property type="evidence" value="ECO:0007669"/>
    <property type="project" value="UniProtKB-SubCell"/>
</dbReference>
<keyword evidence="8 14" id="KW-0812">Transmembrane</keyword>
<keyword evidence="4" id="KW-1003">Cell membrane</keyword>
<evidence type="ECO:0000256" key="7">
    <source>
        <dbReference type="ARBA" id="ARBA00022601"/>
    </source>
</evidence>
<organism evidence="17 18">
    <name type="scientific">Halogeometricum limi</name>
    <dbReference type="NCBI Taxonomy" id="555875"/>
    <lineage>
        <taxon>Archaea</taxon>
        <taxon>Methanobacteriati</taxon>
        <taxon>Methanobacteriota</taxon>
        <taxon>Stenosarchaea group</taxon>
        <taxon>Halobacteria</taxon>
        <taxon>Halobacteriales</taxon>
        <taxon>Haloferacaceae</taxon>
        <taxon>Halogeometricum</taxon>
    </lineage>
</organism>
<dbReference type="RefSeq" id="WP_089878130.1">
    <property type="nucleotide sequence ID" value="NZ_FOYS01000002.1"/>
</dbReference>
<dbReference type="Gene3D" id="2.60.40.3440">
    <property type="match status" value="1"/>
</dbReference>
<keyword evidence="9" id="KW-0732">Signal</keyword>
<evidence type="ECO:0000256" key="4">
    <source>
        <dbReference type="ARBA" id="ARBA00022475"/>
    </source>
</evidence>